<accession>A0A453QPD0</accession>
<organism evidence="2 3">
    <name type="scientific">Aegilops tauschii subsp. strangulata</name>
    <name type="common">Goatgrass</name>
    <dbReference type="NCBI Taxonomy" id="200361"/>
    <lineage>
        <taxon>Eukaryota</taxon>
        <taxon>Viridiplantae</taxon>
        <taxon>Streptophyta</taxon>
        <taxon>Embryophyta</taxon>
        <taxon>Tracheophyta</taxon>
        <taxon>Spermatophyta</taxon>
        <taxon>Magnoliopsida</taxon>
        <taxon>Liliopsida</taxon>
        <taxon>Poales</taxon>
        <taxon>Poaceae</taxon>
        <taxon>BOP clade</taxon>
        <taxon>Pooideae</taxon>
        <taxon>Triticodae</taxon>
        <taxon>Triticeae</taxon>
        <taxon>Triticinae</taxon>
        <taxon>Aegilops</taxon>
    </lineage>
</organism>
<keyword evidence="1" id="KW-1133">Transmembrane helix</keyword>
<protein>
    <submittedName>
        <fullName evidence="2">Uncharacterized protein</fullName>
    </submittedName>
</protein>
<evidence type="ECO:0000256" key="1">
    <source>
        <dbReference type="SAM" id="Phobius"/>
    </source>
</evidence>
<evidence type="ECO:0000313" key="2">
    <source>
        <dbReference type="EnsemblPlants" id="AET7Gv20264600.1"/>
    </source>
</evidence>
<dbReference type="EnsemblPlants" id="AET7Gv20264600.1">
    <property type="protein sequence ID" value="AET7Gv20264600.1"/>
    <property type="gene ID" value="AET7Gv20264600"/>
</dbReference>
<feature type="transmembrane region" description="Helical" evidence="1">
    <location>
        <begin position="20"/>
        <end position="39"/>
    </location>
</feature>
<sequence length="69" mass="8096">MDKPRLLHCTKLTHVSIKPLKYISFVSVPLNILFLVHFVRCPKSLFLYTVSLMNYIFPEISQSKELEVE</sequence>
<proteinExistence type="predicted"/>
<keyword evidence="1" id="KW-0812">Transmembrane</keyword>
<reference evidence="2" key="4">
    <citation type="submission" date="2019-03" db="UniProtKB">
        <authorList>
            <consortium name="EnsemblPlants"/>
        </authorList>
    </citation>
    <scope>IDENTIFICATION</scope>
</reference>
<reference evidence="3" key="2">
    <citation type="journal article" date="2017" name="Nat. Plants">
        <title>The Aegilops tauschii genome reveals multiple impacts of transposons.</title>
        <authorList>
            <person name="Zhao G."/>
            <person name="Zou C."/>
            <person name="Li K."/>
            <person name="Wang K."/>
            <person name="Li T."/>
            <person name="Gao L."/>
            <person name="Zhang X."/>
            <person name="Wang H."/>
            <person name="Yang Z."/>
            <person name="Liu X."/>
            <person name="Jiang W."/>
            <person name="Mao L."/>
            <person name="Kong X."/>
            <person name="Jiao Y."/>
            <person name="Jia J."/>
        </authorList>
    </citation>
    <scope>NUCLEOTIDE SEQUENCE [LARGE SCALE GENOMIC DNA]</scope>
    <source>
        <strain evidence="3">cv. AL8/78</strain>
    </source>
</reference>
<reference evidence="2" key="5">
    <citation type="journal article" date="2021" name="G3 (Bethesda)">
        <title>Aegilops tauschii genome assembly Aet v5.0 features greater sequence contiguity and improved annotation.</title>
        <authorList>
            <person name="Wang L."/>
            <person name="Zhu T."/>
            <person name="Rodriguez J.C."/>
            <person name="Deal K.R."/>
            <person name="Dubcovsky J."/>
            <person name="McGuire P.E."/>
            <person name="Lux T."/>
            <person name="Spannagl M."/>
            <person name="Mayer K.F.X."/>
            <person name="Baldrich P."/>
            <person name="Meyers B.C."/>
            <person name="Huo N."/>
            <person name="Gu Y.Q."/>
            <person name="Zhou H."/>
            <person name="Devos K.M."/>
            <person name="Bennetzen J.L."/>
            <person name="Unver T."/>
            <person name="Budak H."/>
            <person name="Gulick P.J."/>
            <person name="Galiba G."/>
            <person name="Kalapos B."/>
            <person name="Nelson D.R."/>
            <person name="Li P."/>
            <person name="You F.M."/>
            <person name="Luo M.C."/>
            <person name="Dvorak J."/>
        </authorList>
    </citation>
    <scope>NUCLEOTIDE SEQUENCE [LARGE SCALE GENOMIC DNA]</scope>
    <source>
        <strain evidence="2">cv. AL8/78</strain>
    </source>
</reference>
<dbReference type="Gramene" id="AET7Gv20264600.1">
    <property type="protein sequence ID" value="AET7Gv20264600.1"/>
    <property type="gene ID" value="AET7Gv20264600"/>
</dbReference>
<dbReference type="AlphaFoldDB" id="A0A453QPD0"/>
<reference evidence="2" key="3">
    <citation type="journal article" date="2017" name="Nature">
        <title>Genome sequence of the progenitor of the wheat D genome Aegilops tauschii.</title>
        <authorList>
            <person name="Luo M.C."/>
            <person name="Gu Y.Q."/>
            <person name="Puiu D."/>
            <person name="Wang H."/>
            <person name="Twardziok S.O."/>
            <person name="Deal K.R."/>
            <person name="Huo N."/>
            <person name="Zhu T."/>
            <person name="Wang L."/>
            <person name="Wang Y."/>
            <person name="McGuire P.E."/>
            <person name="Liu S."/>
            <person name="Long H."/>
            <person name="Ramasamy R.K."/>
            <person name="Rodriguez J.C."/>
            <person name="Van S.L."/>
            <person name="Yuan L."/>
            <person name="Wang Z."/>
            <person name="Xia Z."/>
            <person name="Xiao L."/>
            <person name="Anderson O.D."/>
            <person name="Ouyang S."/>
            <person name="Liang Y."/>
            <person name="Zimin A.V."/>
            <person name="Pertea G."/>
            <person name="Qi P."/>
            <person name="Bennetzen J.L."/>
            <person name="Dai X."/>
            <person name="Dawson M.W."/>
            <person name="Muller H.G."/>
            <person name="Kugler K."/>
            <person name="Rivarola-Duarte L."/>
            <person name="Spannagl M."/>
            <person name="Mayer K.F.X."/>
            <person name="Lu F.H."/>
            <person name="Bevan M.W."/>
            <person name="Leroy P."/>
            <person name="Li P."/>
            <person name="You F.M."/>
            <person name="Sun Q."/>
            <person name="Liu Z."/>
            <person name="Lyons E."/>
            <person name="Wicker T."/>
            <person name="Salzberg S.L."/>
            <person name="Devos K.M."/>
            <person name="Dvorak J."/>
        </authorList>
    </citation>
    <scope>NUCLEOTIDE SEQUENCE [LARGE SCALE GENOMIC DNA]</scope>
    <source>
        <strain evidence="2">cv. AL8/78</strain>
    </source>
</reference>
<reference evidence="3" key="1">
    <citation type="journal article" date="2014" name="Science">
        <title>Ancient hybridizations among the ancestral genomes of bread wheat.</title>
        <authorList>
            <consortium name="International Wheat Genome Sequencing Consortium,"/>
            <person name="Marcussen T."/>
            <person name="Sandve S.R."/>
            <person name="Heier L."/>
            <person name="Spannagl M."/>
            <person name="Pfeifer M."/>
            <person name="Jakobsen K.S."/>
            <person name="Wulff B.B."/>
            <person name="Steuernagel B."/>
            <person name="Mayer K.F."/>
            <person name="Olsen O.A."/>
        </authorList>
    </citation>
    <scope>NUCLEOTIDE SEQUENCE [LARGE SCALE GENOMIC DNA]</scope>
    <source>
        <strain evidence="3">cv. AL8/78</strain>
    </source>
</reference>
<keyword evidence="1" id="KW-0472">Membrane</keyword>
<keyword evidence="3" id="KW-1185">Reference proteome</keyword>
<dbReference type="Proteomes" id="UP000015105">
    <property type="component" value="Chromosome 7D"/>
</dbReference>
<name>A0A453QPD0_AEGTS</name>
<evidence type="ECO:0000313" key="3">
    <source>
        <dbReference type="Proteomes" id="UP000015105"/>
    </source>
</evidence>